<proteinExistence type="predicted"/>
<dbReference type="AlphaFoldDB" id="A0A4Q7TTU9"/>
<dbReference type="InterPro" id="IPR043519">
    <property type="entry name" value="NT_sf"/>
</dbReference>
<protein>
    <submittedName>
        <fullName evidence="2">MarR family protein</fullName>
    </submittedName>
</protein>
<evidence type="ECO:0000313" key="2">
    <source>
        <dbReference type="EMBL" id="RZT64401.1"/>
    </source>
</evidence>
<dbReference type="PROSITE" id="PS50987">
    <property type="entry name" value="HTH_ARSR_2"/>
    <property type="match status" value="1"/>
</dbReference>
<dbReference type="Gene3D" id="3.30.460.10">
    <property type="entry name" value="Beta Polymerase, domain 2"/>
    <property type="match status" value="1"/>
</dbReference>
<dbReference type="Gene3D" id="1.10.10.10">
    <property type="entry name" value="Winged helix-like DNA-binding domain superfamily/Winged helix DNA-binding domain"/>
    <property type="match status" value="1"/>
</dbReference>
<dbReference type="InterPro" id="IPR001845">
    <property type="entry name" value="HTH_ArsR_DNA-bd_dom"/>
</dbReference>
<dbReference type="GO" id="GO:0003700">
    <property type="term" value="F:DNA-binding transcription factor activity"/>
    <property type="evidence" value="ECO:0007669"/>
    <property type="project" value="InterPro"/>
</dbReference>
<name>A0A4Q7TTU9_9MICO</name>
<evidence type="ECO:0000259" key="1">
    <source>
        <dbReference type="PROSITE" id="PS50987"/>
    </source>
</evidence>
<dbReference type="SUPFAM" id="SSF46785">
    <property type="entry name" value="Winged helix' DNA-binding domain"/>
    <property type="match status" value="1"/>
</dbReference>
<evidence type="ECO:0000313" key="3">
    <source>
        <dbReference type="Proteomes" id="UP000292408"/>
    </source>
</evidence>
<accession>A0A4Q7TTU9</accession>
<dbReference type="InterPro" id="IPR011991">
    <property type="entry name" value="ArsR-like_HTH"/>
</dbReference>
<dbReference type="Proteomes" id="UP000292408">
    <property type="component" value="Unassembled WGS sequence"/>
</dbReference>
<dbReference type="CDD" id="cd00090">
    <property type="entry name" value="HTH_ARSR"/>
    <property type="match status" value="1"/>
</dbReference>
<gene>
    <name evidence="2" type="ORF">EV140_0651</name>
</gene>
<dbReference type="InterPro" id="IPR036388">
    <property type="entry name" value="WH-like_DNA-bd_sf"/>
</dbReference>
<dbReference type="EMBL" id="SGXT01000011">
    <property type="protein sequence ID" value="RZT64401.1"/>
    <property type="molecule type" value="Genomic_DNA"/>
</dbReference>
<sequence>MWRSAVALPTTEPFNFHKAFASIHFMKVAPSALFPLLRSDTQGQILAALVLSERGETASDLAHHVGVSLPTVTRELGRLVDAELLMSEPVGRRSVYRPNAEHPLAEAMREIALFAHGPQPVITRELADVPGVAEAMIFGSWAARRRGEPGPPPRDIDVLVVGRPDPDDLYDAAERAERVLRREVNVTSLTPAQWAHVDDPFVATVRGRPLVDLQVDTRGEHDVAAGSGDRGEAHH</sequence>
<organism evidence="2 3">
    <name type="scientific">Microcella alkaliphila</name>
    <dbReference type="NCBI Taxonomy" id="279828"/>
    <lineage>
        <taxon>Bacteria</taxon>
        <taxon>Bacillati</taxon>
        <taxon>Actinomycetota</taxon>
        <taxon>Actinomycetes</taxon>
        <taxon>Micrococcales</taxon>
        <taxon>Microbacteriaceae</taxon>
        <taxon>Microcella</taxon>
    </lineage>
</organism>
<dbReference type="SUPFAM" id="SSF81301">
    <property type="entry name" value="Nucleotidyltransferase"/>
    <property type="match status" value="1"/>
</dbReference>
<keyword evidence="3" id="KW-1185">Reference proteome</keyword>
<feature type="domain" description="HTH arsR-type" evidence="1">
    <location>
        <begin position="23"/>
        <end position="118"/>
    </location>
</feature>
<dbReference type="CDD" id="cd05403">
    <property type="entry name" value="NT_KNTase_like"/>
    <property type="match status" value="1"/>
</dbReference>
<reference evidence="2 3" key="1">
    <citation type="journal article" date="2015" name="Stand. Genomic Sci.">
        <title>Genomic Encyclopedia of Bacterial and Archaeal Type Strains, Phase III: the genomes of soil and plant-associated and newly described type strains.</title>
        <authorList>
            <person name="Whitman W.B."/>
            <person name="Woyke T."/>
            <person name="Klenk H.P."/>
            <person name="Zhou Y."/>
            <person name="Lilburn T.G."/>
            <person name="Beck B.J."/>
            <person name="De Vos P."/>
            <person name="Vandamme P."/>
            <person name="Eisen J.A."/>
            <person name="Garrity G."/>
            <person name="Hugenholtz P."/>
            <person name="Kyrpides N.C."/>
        </authorList>
    </citation>
    <scope>NUCLEOTIDE SEQUENCE [LARGE SCALE GENOMIC DNA]</scope>
    <source>
        <strain evidence="2 3">AC4r</strain>
    </source>
</reference>
<dbReference type="InterPro" id="IPR036390">
    <property type="entry name" value="WH_DNA-bd_sf"/>
</dbReference>
<comment type="caution">
    <text evidence="2">The sequence shown here is derived from an EMBL/GenBank/DDBJ whole genome shotgun (WGS) entry which is preliminary data.</text>
</comment>
<dbReference type="SMART" id="SM00418">
    <property type="entry name" value="HTH_ARSR"/>
    <property type="match status" value="1"/>
</dbReference>